<dbReference type="Proteomes" id="UP000633943">
    <property type="component" value="Unassembled WGS sequence"/>
</dbReference>
<dbReference type="EMBL" id="WTVP01000043">
    <property type="protein sequence ID" value="NMG16688.1"/>
    <property type="molecule type" value="Genomic_DNA"/>
</dbReference>
<proteinExistence type="predicted"/>
<dbReference type="RefSeq" id="WP_169203258.1">
    <property type="nucleotide sequence ID" value="NZ_CP059467.1"/>
</dbReference>
<accession>A0ABX1NXV7</accession>
<gene>
    <name evidence="1" type="ORF">GPA24_14285</name>
</gene>
<keyword evidence="2" id="KW-1185">Reference proteome</keyword>
<organism evidence="1 2">
    <name type="scientific">Aromatoleum bremense</name>
    <dbReference type="NCBI Taxonomy" id="76115"/>
    <lineage>
        <taxon>Bacteria</taxon>
        <taxon>Pseudomonadati</taxon>
        <taxon>Pseudomonadota</taxon>
        <taxon>Betaproteobacteria</taxon>
        <taxon>Rhodocyclales</taxon>
        <taxon>Rhodocyclaceae</taxon>
        <taxon>Aromatoleum</taxon>
    </lineage>
</organism>
<protein>
    <submittedName>
        <fullName evidence="1">Uncharacterized protein</fullName>
    </submittedName>
</protein>
<sequence>MSAATMRDREFVNRFCAFQLQPLDEYRGDMDEFLARALKKMNGLTPGEIDKLSAHFRSGLINNYKVFDRHAFRKHLPGQESRSVLNASLWDVMTTGLARYPEHVVEARADELRNEFYPLMKDDEFVRSVTYGPNDVKKVKHRFNVTGAVFRKVFDA</sequence>
<comment type="caution">
    <text evidence="1">The sequence shown here is derived from an EMBL/GenBank/DDBJ whole genome shotgun (WGS) entry which is preliminary data.</text>
</comment>
<reference evidence="1 2" key="1">
    <citation type="submission" date="2019-12" db="EMBL/GenBank/DDBJ databases">
        <title>Comparative genomics gives insights into the taxonomy of the Azoarcus-Aromatoleum group and reveals separate origins of nif in the plant-associated Azoarcus and non-plant-associated Aromatoleum sub-groups.</title>
        <authorList>
            <person name="Lafos M."/>
            <person name="Maluk M."/>
            <person name="Batista M."/>
            <person name="Junghare M."/>
            <person name="Carmona M."/>
            <person name="Faoro H."/>
            <person name="Cruz L.M."/>
            <person name="Battistoni F."/>
            <person name="De Souza E."/>
            <person name="Pedrosa F."/>
            <person name="Chen W.-M."/>
            <person name="Poole P.S."/>
            <person name="Dixon R.A."/>
            <person name="James E.K."/>
        </authorList>
    </citation>
    <scope>NUCLEOTIDE SEQUENCE [LARGE SCALE GENOMIC DNA]</scope>
    <source>
        <strain evidence="1 2">PbN1</strain>
    </source>
</reference>
<evidence type="ECO:0000313" key="1">
    <source>
        <dbReference type="EMBL" id="NMG16688.1"/>
    </source>
</evidence>
<evidence type="ECO:0000313" key="2">
    <source>
        <dbReference type="Proteomes" id="UP000633943"/>
    </source>
</evidence>
<name>A0ABX1NXV7_9RHOO</name>